<evidence type="ECO:0000313" key="1">
    <source>
        <dbReference type="EMBL" id="GMN55675.1"/>
    </source>
</evidence>
<name>A0AA88DF28_FICCA</name>
<keyword evidence="2" id="KW-1185">Reference proteome</keyword>
<reference evidence="1" key="1">
    <citation type="submission" date="2023-07" db="EMBL/GenBank/DDBJ databases">
        <title>draft genome sequence of fig (Ficus carica).</title>
        <authorList>
            <person name="Takahashi T."/>
            <person name="Nishimura K."/>
        </authorList>
    </citation>
    <scope>NUCLEOTIDE SEQUENCE</scope>
</reference>
<dbReference type="EMBL" id="BTGU01000058">
    <property type="protein sequence ID" value="GMN55675.1"/>
    <property type="molecule type" value="Genomic_DNA"/>
</dbReference>
<accession>A0AA88DF28</accession>
<proteinExistence type="predicted"/>
<dbReference type="Gramene" id="FCD_00025471-RA">
    <property type="protein sequence ID" value="FCD_00025471-RA:cds"/>
    <property type="gene ID" value="FCD_00025471"/>
</dbReference>
<gene>
    <name evidence="1" type="ORF">TIFTF001_024789</name>
</gene>
<dbReference type="AlphaFoldDB" id="A0AA88DF28"/>
<evidence type="ECO:0000313" key="2">
    <source>
        <dbReference type="Proteomes" id="UP001187192"/>
    </source>
</evidence>
<protein>
    <submittedName>
        <fullName evidence="1">Uncharacterized protein</fullName>
    </submittedName>
</protein>
<comment type="caution">
    <text evidence="1">The sequence shown here is derived from an EMBL/GenBank/DDBJ whole genome shotgun (WGS) entry which is preliminary data.</text>
</comment>
<dbReference type="Proteomes" id="UP001187192">
    <property type="component" value="Unassembled WGS sequence"/>
</dbReference>
<sequence length="58" mass="6359">MEKMTGGGSEIRSDGSDLADLRSCVELQQELGWATDGDEMAMACVEIRHRSVIKAMRS</sequence>
<organism evidence="1 2">
    <name type="scientific">Ficus carica</name>
    <name type="common">Common fig</name>
    <dbReference type="NCBI Taxonomy" id="3494"/>
    <lineage>
        <taxon>Eukaryota</taxon>
        <taxon>Viridiplantae</taxon>
        <taxon>Streptophyta</taxon>
        <taxon>Embryophyta</taxon>
        <taxon>Tracheophyta</taxon>
        <taxon>Spermatophyta</taxon>
        <taxon>Magnoliopsida</taxon>
        <taxon>eudicotyledons</taxon>
        <taxon>Gunneridae</taxon>
        <taxon>Pentapetalae</taxon>
        <taxon>rosids</taxon>
        <taxon>fabids</taxon>
        <taxon>Rosales</taxon>
        <taxon>Moraceae</taxon>
        <taxon>Ficeae</taxon>
        <taxon>Ficus</taxon>
    </lineage>
</organism>